<dbReference type="InterPro" id="IPR038765">
    <property type="entry name" value="Papain-like_cys_pep_sf"/>
</dbReference>
<dbReference type="GO" id="GO:0008234">
    <property type="term" value="F:cysteine-type peptidase activity"/>
    <property type="evidence" value="ECO:0007669"/>
    <property type="project" value="UniProtKB-KW"/>
</dbReference>
<evidence type="ECO:0000256" key="5">
    <source>
        <dbReference type="SAM" id="MobiDB-lite"/>
    </source>
</evidence>
<evidence type="ECO:0000313" key="7">
    <source>
        <dbReference type="EMBL" id="KZV24753.1"/>
    </source>
</evidence>
<evidence type="ECO:0000256" key="2">
    <source>
        <dbReference type="ARBA" id="ARBA00022670"/>
    </source>
</evidence>
<dbReference type="InterPro" id="IPR003653">
    <property type="entry name" value="Peptidase_C48_C"/>
</dbReference>
<accession>A0A2Z7ATE2</accession>
<dbReference type="Pfam" id="PF02902">
    <property type="entry name" value="Peptidase_C48"/>
    <property type="match status" value="1"/>
</dbReference>
<dbReference type="EMBL" id="KV012520">
    <property type="protein sequence ID" value="KZV24753.1"/>
    <property type="molecule type" value="Genomic_DNA"/>
</dbReference>
<feature type="region of interest" description="Disordered" evidence="5">
    <location>
        <begin position="265"/>
        <end position="322"/>
    </location>
</feature>
<dbReference type="PROSITE" id="PS50600">
    <property type="entry name" value="ULP_PROTEASE"/>
    <property type="match status" value="1"/>
</dbReference>
<dbReference type="OrthoDB" id="442460at2759"/>
<dbReference type="PANTHER" id="PTHR46915:SF2">
    <property type="entry name" value="UBIQUITIN-LIKE PROTEASE 4"/>
    <property type="match status" value="1"/>
</dbReference>
<dbReference type="AlphaFoldDB" id="A0A2Z7ATE2"/>
<keyword evidence="2 7" id="KW-0645">Protease</keyword>
<keyword evidence="4" id="KW-0788">Thiol protease</keyword>
<dbReference type="GO" id="GO:0006508">
    <property type="term" value="P:proteolysis"/>
    <property type="evidence" value="ECO:0007669"/>
    <property type="project" value="UniProtKB-KW"/>
</dbReference>
<proteinExistence type="inferred from homology"/>
<organism evidence="7 8">
    <name type="scientific">Dorcoceras hygrometricum</name>
    <dbReference type="NCBI Taxonomy" id="472368"/>
    <lineage>
        <taxon>Eukaryota</taxon>
        <taxon>Viridiplantae</taxon>
        <taxon>Streptophyta</taxon>
        <taxon>Embryophyta</taxon>
        <taxon>Tracheophyta</taxon>
        <taxon>Spermatophyta</taxon>
        <taxon>Magnoliopsida</taxon>
        <taxon>eudicotyledons</taxon>
        <taxon>Gunneridae</taxon>
        <taxon>Pentapetalae</taxon>
        <taxon>asterids</taxon>
        <taxon>lamiids</taxon>
        <taxon>Lamiales</taxon>
        <taxon>Gesneriaceae</taxon>
        <taxon>Didymocarpoideae</taxon>
        <taxon>Trichosporeae</taxon>
        <taxon>Loxocarpinae</taxon>
        <taxon>Dorcoceras</taxon>
    </lineage>
</organism>
<reference evidence="7 8" key="1">
    <citation type="journal article" date="2015" name="Proc. Natl. Acad. Sci. U.S.A.">
        <title>The resurrection genome of Boea hygrometrica: A blueprint for survival of dehydration.</title>
        <authorList>
            <person name="Xiao L."/>
            <person name="Yang G."/>
            <person name="Zhang L."/>
            <person name="Yang X."/>
            <person name="Zhao S."/>
            <person name="Ji Z."/>
            <person name="Zhou Q."/>
            <person name="Hu M."/>
            <person name="Wang Y."/>
            <person name="Chen M."/>
            <person name="Xu Y."/>
            <person name="Jin H."/>
            <person name="Xiao X."/>
            <person name="Hu G."/>
            <person name="Bao F."/>
            <person name="Hu Y."/>
            <person name="Wan P."/>
            <person name="Li L."/>
            <person name="Deng X."/>
            <person name="Kuang T."/>
            <person name="Xiang C."/>
            <person name="Zhu J.K."/>
            <person name="Oliver M.J."/>
            <person name="He Y."/>
        </authorList>
    </citation>
    <scope>NUCLEOTIDE SEQUENCE [LARGE SCALE GENOMIC DNA]</scope>
    <source>
        <strain evidence="8">cv. XS01</strain>
    </source>
</reference>
<evidence type="ECO:0000313" key="8">
    <source>
        <dbReference type="Proteomes" id="UP000250235"/>
    </source>
</evidence>
<dbReference type="Gene3D" id="3.30.310.130">
    <property type="entry name" value="Ubiquitin-related"/>
    <property type="match status" value="1"/>
</dbReference>
<dbReference type="Proteomes" id="UP000250235">
    <property type="component" value="Unassembled WGS sequence"/>
</dbReference>
<protein>
    <submittedName>
        <fullName evidence="7">Ubiquitin-like-specific protease 1D</fullName>
    </submittedName>
</protein>
<sequence>MALHGKRDSAEATGEKATTEESLKIYSGWLGKKKVESLRVEKTACVLWMSECEARREQVGGCVMHAVDYLFSATHREHGGSGRREEEWCSVGARLGRAIPPGNGDDDEPLPLKVIYAAETPKTRSPERCGEEETTGRDLELRNMSTKDLRDSIARMRILASSQTVKLPDGGAKLRARLTSQEKEFKRRKLQEDDEKCKEIQSVDELICIDAKGSMSPGTSTSTPASKSAFAKHFFGKLDDKTSIGETESFKEEIATLKHCDNKNASAKGQSRFRDTQRIGFPSRRTPFKSPGHLSVKIGKPSQSNGKQLEWHSSTPSPRNSDGSIYCSFRKKEFAPCFRPPNLSKRNNPKTVVLVDEEEHETDVTDQVDQSIRDTKIYYPSRDDPEAIEICYSDMQCLSPESYLSSTIMNFYIRYLQKPTSSKATERCDYHFFNTYFYEKLKRDVLSKADKETSFVKFRRWWKGVNIFEKAYIFLPIHESLHWSLVIICIPEKEDESGPILLHLDSLGMHASSTIFEDVKSFLIGEWKFLSQERVPPEIPIADKVWQKLSRRIVEKVIEVPQQRNEYDCGVFVLFFMERFLDEARDRLKKEDLTMFGRQWFRPQEASSLRKKIIDILKQEFKNAYEEAKCKSDP</sequence>
<evidence type="ECO:0000256" key="4">
    <source>
        <dbReference type="ARBA" id="ARBA00022807"/>
    </source>
</evidence>
<dbReference type="PANTHER" id="PTHR46915">
    <property type="entry name" value="UBIQUITIN-LIKE PROTEASE 4-RELATED"/>
    <property type="match status" value="1"/>
</dbReference>
<keyword evidence="3" id="KW-0378">Hydrolase</keyword>
<evidence type="ECO:0000256" key="3">
    <source>
        <dbReference type="ARBA" id="ARBA00022801"/>
    </source>
</evidence>
<comment type="similarity">
    <text evidence="1">Belongs to the peptidase C48 family.</text>
</comment>
<gene>
    <name evidence="7" type="ORF">F511_29805</name>
</gene>
<keyword evidence="8" id="KW-1185">Reference proteome</keyword>
<name>A0A2Z7ATE2_9LAMI</name>
<evidence type="ECO:0000259" key="6">
    <source>
        <dbReference type="PROSITE" id="PS50600"/>
    </source>
</evidence>
<dbReference type="GO" id="GO:0016926">
    <property type="term" value="P:protein desumoylation"/>
    <property type="evidence" value="ECO:0007669"/>
    <property type="project" value="UniProtKB-ARBA"/>
</dbReference>
<dbReference type="SUPFAM" id="SSF54001">
    <property type="entry name" value="Cysteine proteinases"/>
    <property type="match status" value="1"/>
</dbReference>
<feature type="compositionally biased region" description="Polar residues" evidence="5">
    <location>
        <begin position="301"/>
        <end position="322"/>
    </location>
</feature>
<feature type="domain" description="Ubiquitin-like protease family profile" evidence="6">
    <location>
        <begin position="388"/>
        <end position="580"/>
    </location>
</feature>
<dbReference type="Gene3D" id="1.10.418.20">
    <property type="match status" value="1"/>
</dbReference>
<evidence type="ECO:0000256" key="1">
    <source>
        <dbReference type="ARBA" id="ARBA00005234"/>
    </source>
</evidence>